<dbReference type="Gene3D" id="1.10.10.10">
    <property type="entry name" value="Winged helix-like DNA-binding domain superfamily/Winged helix DNA-binding domain"/>
    <property type="match status" value="1"/>
</dbReference>
<evidence type="ECO:0000313" key="3">
    <source>
        <dbReference type="Proteomes" id="UP000075398"/>
    </source>
</evidence>
<dbReference type="InterPro" id="IPR036390">
    <property type="entry name" value="WH_DNA-bd_sf"/>
</dbReference>
<sequence>MNTEYRTSNVIILNILECVLKKSSCNNDVLKSHILQYANMKTTMAERYLTVLEEAGYLTKEEKDWGKRKVICYRATEKGIERYKWFCKINEELGGV</sequence>
<comment type="caution">
    <text evidence="2">The sequence shown here is derived from an EMBL/GenBank/DDBJ whole genome shotgun (WGS) entry which is preliminary data.</text>
</comment>
<reference evidence="2 3" key="1">
    <citation type="journal article" date="2016" name="ISME J.">
        <title>Chasing the elusive Euryarchaeota class WSA2: genomes reveal a uniquely fastidious methyl-reducing methanogen.</title>
        <authorList>
            <person name="Nobu M.K."/>
            <person name="Narihiro T."/>
            <person name="Kuroda K."/>
            <person name="Mei R."/>
            <person name="Liu W.T."/>
        </authorList>
    </citation>
    <scope>NUCLEOTIDE SEQUENCE [LARGE SCALE GENOMIC DNA]</scope>
    <source>
        <strain evidence="2">U1lsi0528_Bin055</strain>
    </source>
</reference>
<feature type="domain" description="ArnR1-like winged helix-turn-helix" evidence="1">
    <location>
        <begin position="6"/>
        <end position="91"/>
    </location>
</feature>
<protein>
    <recommendedName>
        <fullName evidence="1">ArnR1-like winged helix-turn-helix domain-containing protein</fullName>
    </recommendedName>
</protein>
<evidence type="ECO:0000313" key="2">
    <source>
        <dbReference type="EMBL" id="KYC52346.1"/>
    </source>
</evidence>
<dbReference type="SUPFAM" id="SSF46785">
    <property type="entry name" value="Winged helix' DNA-binding domain"/>
    <property type="match status" value="1"/>
</dbReference>
<dbReference type="AlphaFoldDB" id="A0A150J558"/>
<evidence type="ECO:0000259" key="1">
    <source>
        <dbReference type="Pfam" id="PF14947"/>
    </source>
</evidence>
<gene>
    <name evidence="2" type="ORF">AMQ22_00861</name>
</gene>
<dbReference type="InterPro" id="IPR036388">
    <property type="entry name" value="WH-like_DNA-bd_sf"/>
</dbReference>
<accession>A0A150J558</accession>
<dbReference type="EMBL" id="LNGC01000026">
    <property type="protein sequence ID" value="KYC52346.1"/>
    <property type="molecule type" value="Genomic_DNA"/>
</dbReference>
<dbReference type="Pfam" id="PF14947">
    <property type="entry name" value="HTH_45"/>
    <property type="match status" value="1"/>
</dbReference>
<dbReference type="InterPro" id="IPR038723">
    <property type="entry name" value="ArnR1-like_HTH"/>
</dbReference>
<name>A0A150J558_9EURY</name>
<organism evidence="2 3">
    <name type="scientific">Candidatus Methanofastidiosum methylothiophilum</name>
    <dbReference type="NCBI Taxonomy" id="1705564"/>
    <lineage>
        <taxon>Archaea</taxon>
        <taxon>Methanobacteriati</taxon>
        <taxon>Methanobacteriota</taxon>
        <taxon>Stenosarchaea group</taxon>
        <taxon>Candidatus Methanofastidiosia</taxon>
        <taxon>Candidatus Methanofastidiosales</taxon>
        <taxon>Candidatus Methanofastidiosaceae</taxon>
        <taxon>Candidatus Methanofastidiosum</taxon>
    </lineage>
</organism>
<proteinExistence type="predicted"/>
<dbReference type="Proteomes" id="UP000075398">
    <property type="component" value="Unassembled WGS sequence"/>
</dbReference>